<evidence type="ECO:0000313" key="2">
    <source>
        <dbReference type="EMBL" id="PWK73736.1"/>
    </source>
</evidence>
<dbReference type="AlphaFoldDB" id="A0A316H2A7"/>
<name>A0A316H2A7_9SPHI</name>
<dbReference type="RefSeq" id="WP_109609502.1">
    <property type="nucleotide sequence ID" value="NZ_QGHA01000010.1"/>
</dbReference>
<dbReference type="Gene3D" id="2.120.10.30">
    <property type="entry name" value="TolB, C-terminal domain"/>
    <property type="match status" value="1"/>
</dbReference>
<protein>
    <submittedName>
        <fullName evidence="2">Glucose/arabinose dehydrogenase</fullName>
    </submittedName>
</protein>
<dbReference type="SUPFAM" id="SSF50952">
    <property type="entry name" value="Soluble quinoprotein glucose dehydrogenase"/>
    <property type="match status" value="1"/>
</dbReference>
<sequence length="440" mass="47804">MINKIAVYFPVACIMLVACRQKPHANYNRYHTVVNQSRQEIKLPAPYETKAVKNFCQVIGWPKGKTPVAPAGFSVSLYADELDNPRNIYVAANGDVFVAQANTELSGLKKIGADIIGAGQSQHYGKSANNILLFKDTNGDGHPDSKTVFLSGLNQPYGMLILGNWLYVANTDGLWRYPYQTGYSKAAPGVKIFSLPAGGYNNHWTRNLRANADGTKIYISVGSGSNVAEHGMEHEKRRADILEINPDGSGERVYASGLRNPAGIDIQPGTGILYASVNERDDLGDHLVPDYLTSVKDGGFYGWPWAYFGQHEDPVVKQKDPNPSMIKKSIMPDVALGAHTASLGLAFYTGTGFPQTYRNGAFIGQHGSWNSSKLVGYKVVFVPFTGHKPTGQVTDFLTGFIADSARKEVYGRPVGVAVANDGSLLVADDAGNKIWRVKAL</sequence>
<dbReference type="Proteomes" id="UP000245678">
    <property type="component" value="Unassembled WGS sequence"/>
</dbReference>
<reference evidence="2 3" key="1">
    <citation type="submission" date="2018-05" db="EMBL/GenBank/DDBJ databases">
        <title>Genomic Encyclopedia of Archaeal and Bacterial Type Strains, Phase II (KMG-II): from individual species to whole genera.</title>
        <authorList>
            <person name="Goeker M."/>
        </authorList>
    </citation>
    <scope>NUCLEOTIDE SEQUENCE [LARGE SCALE GENOMIC DNA]</scope>
    <source>
        <strain evidence="2 3">DSM 19975</strain>
    </source>
</reference>
<gene>
    <name evidence="2" type="ORF">LX99_04121</name>
</gene>
<dbReference type="EMBL" id="QGHA01000010">
    <property type="protein sequence ID" value="PWK73736.1"/>
    <property type="molecule type" value="Genomic_DNA"/>
</dbReference>
<proteinExistence type="predicted"/>
<accession>A0A316H2A7</accession>
<comment type="caution">
    <text evidence="2">The sequence shown here is derived from an EMBL/GenBank/DDBJ whole genome shotgun (WGS) entry which is preliminary data.</text>
</comment>
<keyword evidence="3" id="KW-1185">Reference proteome</keyword>
<organism evidence="2 3">
    <name type="scientific">Mucilaginibacter oryzae</name>
    <dbReference type="NCBI Taxonomy" id="468058"/>
    <lineage>
        <taxon>Bacteria</taxon>
        <taxon>Pseudomonadati</taxon>
        <taxon>Bacteroidota</taxon>
        <taxon>Sphingobacteriia</taxon>
        <taxon>Sphingobacteriales</taxon>
        <taxon>Sphingobacteriaceae</taxon>
        <taxon>Mucilaginibacter</taxon>
    </lineage>
</organism>
<dbReference type="InterPro" id="IPR011042">
    <property type="entry name" value="6-blade_b-propeller_TolB-like"/>
</dbReference>
<dbReference type="InterPro" id="IPR055557">
    <property type="entry name" value="DUF7133"/>
</dbReference>
<evidence type="ECO:0000259" key="1">
    <source>
        <dbReference type="Pfam" id="PF23500"/>
    </source>
</evidence>
<dbReference type="PANTHER" id="PTHR33546:SF1">
    <property type="entry name" value="LARGE, MULTIFUNCTIONAL SECRETED PROTEIN"/>
    <property type="match status" value="1"/>
</dbReference>
<feature type="domain" description="DUF7133" evidence="1">
    <location>
        <begin position="70"/>
        <end position="428"/>
    </location>
</feature>
<dbReference type="InterPro" id="IPR011041">
    <property type="entry name" value="Quinoprot_gluc/sorb_DH_b-prop"/>
</dbReference>
<dbReference type="PANTHER" id="PTHR33546">
    <property type="entry name" value="LARGE, MULTIFUNCTIONAL SECRETED PROTEIN-RELATED"/>
    <property type="match status" value="1"/>
</dbReference>
<evidence type="ECO:0000313" key="3">
    <source>
        <dbReference type="Proteomes" id="UP000245678"/>
    </source>
</evidence>
<dbReference type="PROSITE" id="PS51257">
    <property type="entry name" value="PROKAR_LIPOPROTEIN"/>
    <property type="match status" value="1"/>
</dbReference>
<dbReference type="Pfam" id="PF23500">
    <property type="entry name" value="DUF7133"/>
    <property type="match status" value="1"/>
</dbReference>